<evidence type="ECO:0000313" key="3">
    <source>
        <dbReference type="Proteomes" id="UP001493153"/>
    </source>
</evidence>
<feature type="region of interest" description="Disordered" evidence="1">
    <location>
        <begin position="131"/>
        <end position="154"/>
    </location>
</feature>
<organism evidence="2 3">
    <name type="scientific">Mycetohabitans rhizoxinica</name>
    <dbReference type="NCBI Taxonomy" id="412963"/>
    <lineage>
        <taxon>Bacteria</taxon>
        <taxon>Pseudomonadati</taxon>
        <taxon>Pseudomonadota</taxon>
        <taxon>Betaproteobacteria</taxon>
        <taxon>Burkholderiales</taxon>
        <taxon>Burkholderiaceae</taxon>
        <taxon>Mycetohabitans</taxon>
    </lineage>
</organism>
<dbReference type="EMBL" id="CP062176">
    <property type="protein sequence ID" value="WXK38769.1"/>
    <property type="molecule type" value="Genomic_DNA"/>
</dbReference>
<sequence>MTADLKTTGCFTPFLSFIKKARNSGKGCKPEKPSISASTPAANSRLNGLAPLGQLCLARPETLRMDGYPVLSKHDDHSEDGVQIKRSRPVAWSFNAMPAPRNTLSTLLSSQRKARSTAALTSRSATLIQRGRAGSNGLSTEVEDNSTSLSNGDKANATQMQDWTAGVWKKLKRSNSMVPLRKRLPRLTRSKSDPLPLSHAELRRQMELQYRQLLSTPLKKLKDAKAVEATVPALVSSVKWAESTNDPTLPLFVVLCAAYKKVCVTNGLPKLADRRKRWKKDVEAFEKDAADGGKWAPFRDQYNQYIAALIERIAGQSHRATEVTGTLVTRSPNASYSFPQREVDTLVDIDPRVRRYLFAVNGWGVPK</sequence>
<evidence type="ECO:0000256" key="1">
    <source>
        <dbReference type="SAM" id="MobiDB-lite"/>
    </source>
</evidence>
<name>A0ABZ2PUK2_9BURK</name>
<accession>A0ABZ2PUK2</accession>
<evidence type="ECO:0000313" key="2">
    <source>
        <dbReference type="EMBL" id="WXK38769.1"/>
    </source>
</evidence>
<protein>
    <recommendedName>
        <fullName evidence="4">DNA replication factor Cdt1 C-terminal domain-containing protein</fullName>
    </recommendedName>
</protein>
<dbReference type="Proteomes" id="UP001493153">
    <property type="component" value="Chromosome"/>
</dbReference>
<feature type="region of interest" description="Disordered" evidence="1">
    <location>
        <begin position="23"/>
        <end position="42"/>
    </location>
</feature>
<feature type="compositionally biased region" description="Polar residues" evidence="1">
    <location>
        <begin position="145"/>
        <end position="154"/>
    </location>
</feature>
<gene>
    <name evidence="2" type="ORF">IHE29_05535</name>
</gene>
<proteinExistence type="predicted"/>
<reference evidence="2 3" key="1">
    <citation type="submission" date="2020-09" db="EMBL/GenBank/DDBJ databases">
        <title>Genome sequences of Mycetohabitans spp.</title>
        <authorList>
            <person name="Carter M.E."/>
            <person name="Carpenter S.C.D."/>
            <person name="Bogdanove A.J."/>
        </authorList>
    </citation>
    <scope>NUCLEOTIDE SEQUENCE [LARGE SCALE GENOMIC DNA]</scope>
    <source>
        <strain evidence="2 3">B12</strain>
    </source>
</reference>
<evidence type="ECO:0008006" key="4">
    <source>
        <dbReference type="Google" id="ProtNLM"/>
    </source>
</evidence>
<keyword evidence="3" id="KW-1185">Reference proteome</keyword>
<dbReference type="RefSeq" id="WP_338860125.1">
    <property type="nucleotide sequence ID" value="NZ_CP062171.1"/>
</dbReference>